<dbReference type="Gene3D" id="1.25.40.10">
    <property type="entry name" value="Tetratricopeptide repeat domain"/>
    <property type="match status" value="1"/>
</dbReference>
<dbReference type="PROSITE" id="PS50005">
    <property type="entry name" value="TPR"/>
    <property type="match status" value="1"/>
</dbReference>
<dbReference type="AlphaFoldDB" id="A0A930YTI5"/>
<protein>
    <recommendedName>
        <fullName evidence="5">Tetratricopeptide repeat protein</fullName>
    </recommendedName>
</protein>
<feature type="region of interest" description="Disordered" evidence="2">
    <location>
        <begin position="229"/>
        <end position="260"/>
    </location>
</feature>
<dbReference type="Proteomes" id="UP000772566">
    <property type="component" value="Unassembled WGS sequence"/>
</dbReference>
<gene>
    <name evidence="3" type="ORF">HXK23_05605</name>
</gene>
<feature type="non-terminal residue" evidence="3">
    <location>
        <position position="1"/>
    </location>
</feature>
<evidence type="ECO:0000256" key="1">
    <source>
        <dbReference type="PROSITE-ProRule" id="PRU00339"/>
    </source>
</evidence>
<feature type="compositionally biased region" description="Basic and acidic residues" evidence="2">
    <location>
        <begin position="247"/>
        <end position="260"/>
    </location>
</feature>
<evidence type="ECO:0008006" key="5">
    <source>
        <dbReference type="Google" id="ProtNLM"/>
    </source>
</evidence>
<keyword evidence="1" id="KW-0802">TPR repeat</keyword>
<dbReference type="InterPro" id="IPR019734">
    <property type="entry name" value="TPR_rpt"/>
</dbReference>
<sequence length="260" mass="28353">YFAFPTLFDRLAYRRVENDPRKLEDVHEPFDRLYGDLAMAYVRTGDYENAMNALKTAIRWNPMNCGFRLDLADLFKIAGDIREHIALTFGVFERASEARHLTRAFLNFAVWFEAQGRLEQAAACLRAARRFEVKDSTLEAALDQAAGTPKDPDGLTDEEANDLLEAEGLPTGANAEIAVCLLMCAQDCAAMGDRATATEMTIRARDLVGEQAALTLLQLVRDAAISEGFTAGGNPVSGDATSNTSGEKTDATETSDGEGK</sequence>
<comment type="caution">
    <text evidence="3">The sequence shown here is derived from an EMBL/GenBank/DDBJ whole genome shotgun (WGS) entry which is preliminary data.</text>
</comment>
<dbReference type="Pfam" id="PF13181">
    <property type="entry name" value="TPR_8"/>
    <property type="match status" value="1"/>
</dbReference>
<dbReference type="InterPro" id="IPR011990">
    <property type="entry name" value="TPR-like_helical_dom_sf"/>
</dbReference>
<proteinExistence type="predicted"/>
<dbReference type="SUPFAM" id="SSF48452">
    <property type="entry name" value="TPR-like"/>
    <property type="match status" value="1"/>
</dbReference>
<evidence type="ECO:0000313" key="3">
    <source>
        <dbReference type="EMBL" id="MBF4809677.1"/>
    </source>
</evidence>
<evidence type="ECO:0000313" key="4">
    <source>
        <dbReference type="Proteomes" id="UP000772566"/>
    </source>
</evidence>
<evidence type="ECO:0000256" key="2">
    <source>
        <dbReference type="SAM" id="MobiDB-lite"/>
    </source>
</evidence>
<dbReference type="EMBL" id="JABZGT010000379">
    <property type="protein sequence ID" value="MBF4809677.1"/>
    <property type="molecule type" value="Genomic_DNA"/>
</dbReference>
<feature type="repeat" description="TPR" evidence="1">
    <location>
        <begin position="31"/>
        <end position="64"/>
    </location>
</feature>
<accession>A0A930YTI5</accession>
<reference evidence="3" key="1">
    <citation type="submission" date="2020-04" db="EMBL/GenBank/DDBJ databases">
        <title>Deep metagenomics examines the oral microbiome during advanced dental caries in children, revealing novel taxa and co-occurrences with host molecules.</title>
        <authorList>
            <person name="Baker J.L."/>
            <person name="Morton J.T."/>
            <person name="Dinis M."/>
            <person name="Alvarez R."/>
            <person name="Tran N.C."/>
            <person name="Knight R."/>
            <person name="Edlund A."/>
        </authorList>
    </citation>
    <scope>NUCLEOTIDE SEQUENCE</scope>
    <source>
        <strain evidence="3">JCVI_22A_bin.2</strain>
    </source>
</reference>
<name>A0A930YTI5_9ACTN</name>
<organism evidence="3 4">
    <name type="scientific">Lancefieldella parvula</name>
    <dbReference type="NCBI Taxonomy" id="1382"/>
    <lineage>
        <taxon>Bacteria</taxon>
        <taxon>Bacillati</taxon>
        <taxon>Actinomycetota</taxon>
        <taxon>Coriobacteriia</taxon>
        <taxon>Coriobacteriales</taxon>
        <taxon>Atopobiaceae</taxon>
        <taxon>Lancefieldella</taxon>
    </lineage>
</organism>
<dbReference type="SMART" id="SM00028">
    <property type="entry name" value="TPR"/>
    <property type="match status" value="2"/>
</dbReference>